<proteinExistence type="predicted"/>
<gene>
    <name evidence="10" type="ORF">KR76_07300</name>
</gene>
<protein>
    <submittedName>
        <fullName evidence="10">Putative integral membrane protein</fullName>
    </submittedName>
</protein>
<dbReference type="STRING" id="2045.KR76_07300"/>
<comment type="pathway">
    <text evidence="2">Glycolipid biosynthesis; glycosylphosphatidylinositol-anchor biosynthesis.</text>
</comment>
<dbReference type="GO" id="GO:0006506">
    <property type="term" value="P:GPI anchor biosynthetic process"/>
    <property type="evidence" value="ECO:0007669"/>
    <property type="project" value="UniProtKB-UniPathway"/>
</dbReference>
<dbReference type="GO" id="GO:0000009">
    <property type="term" value="F:alpha-1,6-mannosyltransferase activity"/>
    <property type="evidence" value="ECO:0007669"/>
    <property type="project" value="InterPro"/>
</dbReference>
<keyword evidence="3" id="KW-0337">GPI-anchor biosynthesis</keyword>
<keyword evidence="4" id="KW-0328">Glycosyltransferase</keyword>
<evidence type="ECO:0000256" key="7">
    <source>
        <dbReference type="ARBA" id="ARBA00022824"/>
    </source>
</evidence>
<dbReference type="RefSeq" id="WP_141267450.1">
    <property type="nucleotide sequence ID" value="NZ_BJMC01000017.1"/>
</dbReference>
<evidence type="ECO:0000313" key="10">
    <source>
        <dbReference type="EMBL" id="AIY19776.2"/>
    </source>
</evidence>
<evidence type="ECO:0000256" key="3">
    <source>
        <dbReference type="ARBA" id="ARBA00022502"/>
    </source>
</evidence>
<organism evidence="10 11">
    <name type="scientific">Nocardioides simplex</name>
    <name type="common">Arthrobacter simplex</name>
    <dbReference type="NCBI Taxonomy" id="2045"/>
    <lineage>
        <taxon>Bacteria</taxon>
        <taxon>Bacillati</taxon>
        <taxon>Actinomycetota</taxon>
        <taxon>Actinomycetes</taxon>
        <taxon>Propionibacteriales</taxon>
        <taxon>Nocardioidaceae</taxon>
        <taxon>Pimelobacter</taxon>
    </lineage>
</organism>
<keyword evidence="9" id="KW-0472">Membrane</keyword>
<dbReference type="GO" id="GO:0004376">
    <property type="term" value="F:GPI mannosyltransferase activity"/>
    <property type="evidence" value="ECO:0007669"/>
    <property type="project" value="InterPro"/>
</dbReference>
<evidence type="ECO:0000256" key="6">
    <source>
        <dbReference type="ARBA" id="ARBA00022692"/>
    </source>
</evidence>
<dbReference type="GeneID" id="96608737"/>
<keyword evidence="11" id="KW-1185">Reference proteome</keyword>
<dbReference type="AlphaFoldDB" id="A0A0A1DQS5"/>
<dbReference type="EMBL" id="CP009896">
    <property type="protein sequence ID" value="AIY19776.2"/>
    <property type="molecule type" value="Genomic_DNA"/>
</dbReference>
<keyword evidence="5" id="KW-0808">Transferase</keyword>
<evidence type="ECO:0000256" key="4">
    <source>
        <dbReference type="ARBA" id="ARBA00022676"/>
    </source>
</evidence>
<dbReference type="eggNOG" id="COG5542">
    <property type="taxonomic scope" value="Bacteria"/>
</dbReference>
<evidence type="ECO:0000256" key="9">
    <source>
        <dbReference type="ARBA" id="ARBA00023136"/>
    </source>
</evidence>
<accession>A0A0A1DQS5</accession>
<evidence type="ECO:0000256" key="2">
    <source>
        <dbReference type="ARBA" id="ARBA00004687"/>
    </source>
</evidence>
<name>A0A0A1DQS5_NOCSI</name>
<keyword evidence="6" id="KW-0812">Transmembrane</keyword>
<comment type="subcellular location">
    <subcellularLocation>
        <location evidence="1">Endoplasmic reticulum membrane</location>
        <topology evidence="1">Multi-pass membrane protein</topology>
    </subcellularLocation>
</comment>
<dbReference type="GO" id="GO:0016020">
    <property type="term" value="C:membrane"/>
    <property type="evidence" value="ECO:0007669"/>
    <property type="project" value="GOC"/>
</dbReference>
<keyword evidence="8" id="KW-1133">Transmembrane helix</keyword>
<evidence type="ECO:0000313" key="11">
    <source>
        <dbReference type="Proteomes" id="UP000030300"/>
    </source>
</evidence>
<reference evidence="10 11" key="1">
    <citation type="journal article" date="2015" name="Genome Announc.">
        <title>Complete Genome Sequence of Steroid-Transforming Nocardioides simplex VKM Ac-2033D.</title>
        <authorList>
            <person name="Shtratnikova V.Y."/>
            <person name="Schelkunov M.I."/>
            <person name="Pekov Y.A."/>
            <person name="Fokina V.V."/>
            <person name="Logacheva M.D."/>
            <person name="Sokolov S.L."/>
            <person name="Bragin E.Y."/>
            <person name="Ashapkin V.V."/>
            <person name="Donova M.V."/>
        </authorList>
    </citation>
    <scope>NUCLEOTIDE SEQUENCE [LARGE SCALE GENOMIC DNA]</scope>
    <source>
        <strain evidence="10 11">VKM Ac-2033D</strain>
    </source>
</reference>
<dbReference type="OrthoDB" id="151635at2"/>
<dbReference type="KEGG" id="psim:KR76_07300"/>
<keyword evidence="7" id="KW-0256">Endoplasmic reticulum</keyword>
<sequence length="374" mass="39093">MLRSAPTDRRGMLCAVGLFVALRAVCTAVLAAFAAGRDTSLLALLGRSDAIWYARIVTRGYDHAIPVGPDGTLLPTNLAFFPLFPGIVALVDPVLPGGAGTAGVVVAWLCGIGAAAGIYAVGTHVRDRRTGVLLAGLWAVLPHSLVLSMGYTEPLFTGLVAWSLWALLRRHWVAAGALCLLAGLTRPTAAALVVAVGLAALVAVVRREDGWRPWVAGALAPLGLLGYVAWVGHRLGSADGYFRVQNDAWRMSYDAGGTTLATTRDLLTRESPLALYVTAAVVLVALGLLVLLATDRVPWPLVVFAGVVVALSFFGAGYYQAKARLLLPAFPLLLPVAAGLAAARRTTLVVVLAVLTALSAGYGVYLAIAWPYSP</sequence>
<dbReference type="HOGENOM" id="CLU_036370_0_0_11"/>
<dbReference type="UniPathway" id="UPA00196"/>
<evidence type="ECO:0000256" key="1">
    <source>
        <dbReference type="ARBA" id="ARBA00004477"/>
    </source>
</evidence>
<evidence type="ECO:0000256" key="8">
    <source>
        <dbReference type="ARBA" id="ARBA00022989"/>
    </source>
</evidence>
<dbReference type="PANTHER" id="PTHR12468">
    <property type="entry name" value="GPI MANNOSYLTRANSFERASE 2"/>
    <property type="match status" value="1"/>
</dbReference>
<evidence type="ECO:0000256" key="5">
    <source>
        <dbReference type="ARBA" id="ARBA00022679"/>
    </source>
</evidence>
<dbReference type="InterPro" id="IPR007315">
    <property type="entry name" value="PIG-V/Gpi18"/>
</dbReference>
<dbReference type="Proteomes" id="UP000030300">
    <property type="component" value="Chromosome"/>
</dbReference>
<dbReference type="PANTHER" id="PTHR12468:SF2">
    <property type="entry name" value="GPI MANNOSYLTRANSFERASE 2"/>
    <property type="match status" value="1"/>
</dbReference>